<comment type="caution">
    <text evidence="3">The sequence shown here is derived from an EMBL/GenBank/DDBJ whole genome shotgun (WGS) entry which is preliminary data.</text>
</comment>
<feature type="signal peptide" evidence="1">
    <location>
        <begin position="1"/>
        <end position="24"/>
    </location>
</feature>
<dbReference type="RefSeq" id="WP_273941499.1">
    <property type="nucleotide sequence ID" value="NZ_CP097263.1"/>
</dbReference>
<organism evidence="3 4">
    <name type="scientific">Kutzneria chonburiensis</name>
    <dbReference type="NCBI Taxonomy" id="1483604"/>
    <lineage>
        <taxon>Bacteria</taxon>
        <taxon>Bacillati</taxon>
        <taxon>Actinomycetota</taxon>
        <taxon>Actinomycetes</taxon>
        <taxon>Pseudonocardiales</taxon>
        <taxon>Pseudonocardiaceae</taxon>
        <taxon>Kutzneria</taxon>
    </lineage>
</organism>
<feature type="domain" description="PASTA" evidence="2">
    <location>
        <begin position="34"/>
        <end position="98"/>
    </location>
</feature>
<dbReference type="EMBL" id="JBHLUD010000004">
    <property type="protein sequence ID" value="MFC0543102.1"/>
    <property type="molecule type" value="Genomic_DNA"/>
</dbReference>
<sequence>MRRAQFVAVAVVSLAALTTAPVAAAPVSHQDSGMPNVVGKTVWDAENAVPFGTHLTFVDGTGQHRKVVWPANWQVCRQDPAAGTPLTSTTAVTLTVVKLEEKC</sequence>
<keyword evidence="4" id="KW-1185">Reference proteome</keyword>
<feature type="chain" id="PRO_5047459648" evidence="1">
    <location>
        <begin position="25"/>
        <end position="103"/>
    </location>
</feature>
<protein>
    <submittedName>
        <fullName evidence="3">PASTA domain-containing protein</fullName>
    </submittedName>
</protein>
<evidence type="ECO:0000259" key="2">
    <source>
        <dbReference type="Pfam" id="PF03793"/>
    </source>
</evidence>
<dbReference type="Pfam" id="PF03793">
    <property type="entry name" value="PASTA"/>
    <property type="match status" value="1"/>
</dbReference>
<dbReference type="InterPro" id="IPR005543">
    <property type="entry name" value="PASTA_dom"/>
</dbReference>
<dbReference type="Proteomes" id="UP001589810">
    <property type="component" value="Unassembled WGS sequence"/>
</dbReference>
<name>A0ABV6MSN0_9PSEU</name>
<evidence type="ECO:0000256" key="1">
    <source>
        <dbReference type="SAM" id="SignalP"/>
    </source>
</evidence>
<accession>A0ABV6MSN0</accession>
<keyword evidence="1" id="KW-0732">Signal</keyword>
<evidence type="ECO:0000313" key="4">
    <source>
        <dbReference type="Proteomes" id="UP001589810"/>
    </source>
</evidence>
<proteinExistence type="predicted"/>
<dbReference type="CDD" id="cd06577">
    <property type="entry name" value="PASTA_pknB"/>
    <property type="match status" value="1"/>
</dbReference>
<dbReference type="Gene3D" id="3.30.10.20">
    <property type="match status" value="1"/>
</dbReference>
<reference evidence="3 4" key="1">
    <citation type="submission" date="2024-09" db="EMBL/GenBank/DDBJ databases">
        <authorList>
            <person name="Sun Q."/>
            <person name="Mori K."/>
        </authorList>
    </citation>
    <scope>NUCLEOTIDE SEQUENCE [LARGE SCALE GENOMIC DNA]</scope>
    <source>
        <strain evidence="3 4">TBRC 1432</strain>
    </source>
</reference>
<gene>
    <name evidence="3" type="ORF">ACFFH7_16500</name>
</gene>
<evidence type="ECO:0000313" key="3">
    <source>
        <dbReference type="EMBL" id="MFC0543102.1"/>
    </source>
</evidence>